<feature type="compositionally biased region" description="Polar residues" evidence="1">
    <location>
        <begin position="331"/>
        <end position="345"/>
    </location>
</feature>
<protein>
    <submittedName>
        <fullName evidence="3">Serpentine type 7TM GPCR chemoreceptor srt domain-containing protein</fullName>
    </submittedName>
</protein>
<dbReference type="PANTHER" id="PTHR23021:SF28">
    <property type="entry name" value="SERPENTINE RECEPTOR, CLASS T-RELATED"/>
    <property type="match status" value="1"/>
</dbReference>
<feature type="transmembrane region" description="Helical" evidence="2">
    <location>
        <begin position="162"/>
        <end position="180"/>
    </location>
</feature>
<dbReference type="InterPro" id="IPR019425">
    <property type="entry name" value="7TM_GPCR_serpentine_rcpt_Srt"/>
</dbReference>
<dbReference type="SUPFAM" id="SSF81321">
    <property type="entry name" value="Family A G protein-coupled receptor-like"/>
    <property type="match status" value="1"/>
</dbReference>
<keyword evidence="2" id="KW-1133">Transmembrane helix</keyword>
<keyword evidence="4" id="KW-1185">Reference proteome</keyword>
<keyword evidence="2" id="KW-0472">Membrane</keyword>
<feature type="transmembrane region" description="Helical" evidence="2">
    <location>
        <begin position="285"/>
        <end position="304"/>
    </location>
</feature>
<dbReference type="Pfam" id="PF10321">
    <property type="entry name" value="7TM_GPCR_Srt"/>
    <property type="match status" value="1"/>
</dbReference>
<evidence type="ECO:0000256" key="2">
    <source>
        <dbReference type="SAM" id="Phobius"/>
    </source>
</evidence>
<keyword evidence="2" id="KW-0812">Transmembrane</keyword>
<comment type="caution">
    <text evidence="3">The sequence shown here is derived from an EMBL/GenBank/DDBJ whole genome shotgun (WGS) entry which is preliminary data.</text>
</comment>
<sequence>MINQSDPSTIPAPTNNFWRWPTWNYTNYYDVYCTNGSTVPGEKNYLIGTIYIIEYLIYVSLYVPSLIVIWRSHLFQHACYKLMFCIGIFDCMGGFIYAFFAGILSIMGANYCDNNFIIILSGHALHGAWGLFCTSAVILALNRCIDVWSKNAANALFGGRRVWLWSIPVITYAVLFSSDYDVPPVYNSVWSCYLFTIDYRPGAPPVNDWFCFLNSCWVMIALIILYSLLLLGMWRSKGLVEKNSLRKMQQKVLLQSCVICMSVFLVAFTYASASFIRIPNQLGKFATIALQVCSGTTSVVYLTMNKTIRNGVKQLLGISKGEVHPSKTDKSLGTSAKQTITDAAV</sequence>
<evidence type="ECO:0000313" key="4">
    <source>
        <dbReference type="Proteomes" id="UP001201812"/>
    </source>
</evidence>
<proteinExistence type="predicted"/>
<organism evidence="3 4">
    <name type="scientific">Ditylenchus destructor</name>
    <dbReference type="NCBI Taxonomy" id="166010"/>
    <lineage>
        <taxon>Eukaryota</taxon>
        <taxon>Metazoa</taxon>
        <taxon>Ecdysozoa</taxon>
        <taxon>Nematoda</taxon>
        <taxon>Chromadorea</taxon>
        <taxon>Rhabditida</taxon>
        <taxon>Tylenchina</taxon>
        <taxon>Tylenchomorpha</taxon>
        <taxon>Sphaerularioidea</taxon>
        <taxon>Anguinidae</taxon>
        <taxon>Anguininae</taxon>
        <taxon>Ditylenchus</taxon>
    </lineage>
</organism>
<dbReference type="Proteomes" id="UP001201812">
    <property type="component" value="Unassembled WGS sequence"/>
</dbReference>
<name>A0AAD4N869_9BILA</name>
<feature type="transmembrane region" description="Helical" evidence="2">
    <location>
        <begin position="82"/>
        <end position="104"/>
    </location>
</feature>
<evidence type="ECO:0000313" key="3">
    <source>
        <dbReference type="EMBL" id="KAI1714610.1"/>
    </source>
</evidence>
<feature type="transmembrane region" description="Helical" evidence="2">
    <location>
        <begin position="116"/>
        <end position="141"/>
    </location>
</feature>
<accession>A0AAD4N869</accession>
<evidence type="ECO:0000256" key="1">
    <source>
        <dbReference type="SAM" id="MobiDB-lite"/>
    </source>
</evidence>
<dbReference type="EMBL" id="JAKKPZ010000013">
    <property type="protein sequence ID" value="KAI1714610.1"/>
    <property type="molecule type" value="Genomic_DNA"/>
</dbReference>
<feature type="transmembrane region" description="Helical" evidence="2">
    <location>
        <begin position="45"/>
        <end position="70"/>
    </location>
</feature>
<feature type="transmembrane region" description="Helical" evidence="2">
    <location>
        <begin position="209"/>
        <end position="231"/>
    </location>
</feature>
<feature type="region of interest" description="Disordered" evidence="1">
    <location>
        <begin position="324"/>
        <end position="345"/>
    </location>
</feature>
<reference evidence="3" key="1">
    <citation type="submission" date="2022-01" db="EMBL/GenBank/DDBJ databases">
        <title>Genome Sequence Resource for Two Populations of Ditylenchus destructor, the Migratory Endoparasitic Phytonematode.</title>
        <authorList>
            <person name="Zhang H."/>
            <person name="Lin R."/>
            <person name="Xie B."/>
        </authorList>
    </citation>
    <scope>NUCLEOTIDE SEQUENCE</scope>
    <source>
        <strain evidence="3">BazhouSP</strain>
    </source>
</reference>
<dbReference type="PANTHER" id="PTHR23021">
    <property type="entry name" value="SERPENTINE RECEPTOR, CLASS T"/>
    <property type="match status" value="1"/>
</dbReference>
<dbReference type="Gene3D" id="1.20.1070.10">
    <property type="entry name" value="Rhodopsin 7-helix transmembrane proteins"/>
    <property type="match status" value="1"/>
</dbReference>
<gene>
    <name evidence="3" type="ORF">DdX_08713</name>
</gene>
<dbReference type="AlphaFoldDB" id="A0AAD4N869"/>
<feature type="transmembrane region" description="Helical" evidence="2">
    <location>
        <begin position="252"/>
        <end position="273"/>
    </location>
</feature>